<evidence type="ECO:0008006" key="4">
    <source>
        <dbReference type="Google" id="ProtNLM"/>
    </source>
</evidence>
<proteinExistence type="predicted"/>
<dbReference type="OrthoDB" id="673708at2"/>
<comment type="caution">
    <text evidence="2">The sequence shown here is derived from an EMBL/GenBank/DDBJ whole genome shotgun (WGS) entry which is preliminary data.</text>
</comment>
<dbReference type="EMBL" id="QTJU01000001">
    <property type="protein sequence ID" value="RFM29948.1"/>
    <property type="molecule type" value="Genomic_DNA"/>
</dbReference>
<keyword evidence="1" id="KW-0732">Signal</keyword>
<organism evidence="2 3">
    <name type="scientific">Deminuibacter soli</name>
    <dbReference type="NCBI Taxonomy" id="2291815"/>
    <lineage>
        <taxon>Bacteria</taxon>
        <taxon>Pseudomonadati</taxon>
        <taxon>Bacteroidota</taxon>
        <taxon>Chitinophagia</taxon>
        <taxon>Chitinophagales</taxon>
        <taxon>Chitinophagaceae</taxon>
        <taxon>Deminuibacter</taxon>
    </lineage>
</organism>
<evidence type="ECO:0000256" key="1">
    <source>
        <dbReference type="SAM" id="SignalP"/>
    </source>
</evidence>
<feature type="signal peptide" evidence="1">
    <location>
        <begin position="1"/>
        <end position="35"/>
    </location>
</feature>
<reference evidence="2 3" key="1">
    <citation type="submission" date="2018-08" db="EMBL/GenBank/DDBJ databases">
        <title>Chitinophagaceae sp. K23C18032701, a novel bacterium isolated from forest soil.</title>
        <authorList>
            <person name="Wang C."/>
        </authorList>
    </citation>
    <scope>NUCLEOTIDE SEQUENCE [LARGE SCALE GENOMIC DNA]</scope>
    <source>
        <strain evidence="2 3">K23C18032701</strain>
    </source>
</reference>
<dbReference type="AlphaFoldDB" id="A0A3E1NQ75"/>
<protein>
    <recommendedName>
        <fullName evidence="4">NEAT domain-containing protein</fullName>
    </recommendedName>
</protein>
<name>A0A3E1NQ75_9BACT</name>
<evidence type="ECO:0000313" key="3">
    <source>
        <dbReference type="Proteomes" id="UP000261284"/>
    </source>
</evidence>
<gene>
    <name evidence="2" type="ORF">DXN05_02960</name>
</gene>
<evidence type="ECO:0000313" key="2">
    <source>
        <dbReference type="EMBL" id="RFM29948.1"/>
    </source>
</evidence>
<keyword evidence="3" id="KW-1185">Reference proteome</keyword>
<sequence length="145" mass="16398">MKKQSFRVVLKQVLMAAGIAAVVTLALPASSKANTYNNSVDSVGTSVKKAEIQYLGTYDNSVWFNINFANPNANKFEIIIKNDENEVLYQGKFSDKNFSKKVKILKEQDEMKPTFILRSQDNETEQRFVINSATRLIEEVVVTKL</sequence>
<feature type="chain" id="PRO_5017750010" description="NEAT domain-containing protein" evidence="1">
    <location>
        <begin position="36"/>
        <end position="145"/>
    </location>
</feature>
<dbReference type="RefSeq" id="WP_116845704.1">
    <property type="nucleotide sequence ID" value="NZ_QTJU01000001.1"/>
</dbReference>
<dbReference type="Proteomes" id="UP000261284">
    <property type="component" value="Unassembled WGS sequence"/>
</dbReference>
<accession>A0A3E1NQ75</accession>